<reference evidence="3 4" key="1">
    <citation type="journal article" date="2018" name="PLoS ONE">
        <title>The draft genome of Kipferlia bialata reveals reductive genome evolution in fornicate parasites.</title>
        <authorList>
            <person name="Tanifuji G."/>
            <person name="Takabayashi S."/>
            <person name="Kume K."/>
            <person name="Takagi M."/>
            <person name="Nakayama T."/>
            <person name="Kamikawa R."/>
            <person name="Inagaki Y."/>
            <person name="Hashimoto T."/>
        </authorList>
    </citation>
    <scope>NUCLEOTIDE SEQUENCE [LARGE SCALE GENOMIC DNA]</scope>
    <source>
        <strain evidence="3">NY0173</strain>
    </source>
</reference>
<feature type="transmembrane region" description="Helical" evidence="2">
    <location>
        <begin position="6"/>
        <end position="24"/>
    </location>
</feature>
<dbReference type="EMBL" id="BDIP01005248">
    <property type="protein sequence ID" value="GIQ89627.1"/>
    <property type="molecule type" value="Genomic_DNA"/>
</dbReference>
<gene>
    <name evidence="3" type="ORF">KIPB_012140</name>
</gene>
<feature type="non-terminal residue" evidence="3">
    <location>
        <position position="1"/>
    </location>
</feature>
<keyword evidence="4" id="KW-1185">Reference proteome</keyword>
<organism evidence="3 4">
    <name type="scientific">Kipferlia bialata</name>
    <dbReference type="NCBI Taxonomy" id="797122"/>
    <lineage>
        <taxon>Eukaryota</taxon>
        <taxon>Metamonada</taxon>
        <taxon>Carpediemonas-like organisms</taxon>
        <taxon>Kipferlia</taxon>
    </lineage>
</organism>
<protein>
    <submittedName>
        <fullName evidence="3">Uncharacterized protein</fullName>
    </submittedName>
</protein>
<dbReference type="AlphaFoldDB" id="A0A9K3D6U6"/>
<evidence type="ECO:0000313" key="4">
    <source>
        <dbReference type="Proteomes" id="UP000265618"/>
    </source>
</evidence>
<comment type="caution">
    <text evidence="3">The sequence shown here is derived from an EMBL/GenBank/DDBJ whole genome shotgun (WGS) entry which is preliminary data.</text>
</comment>
<evidence type="ECO:0000313" key="3">
    <source>
        <dbReference type="EMBL" id="GIQ89627.1"/>
    </source>
</evidence>
<evidence type="ECO:0000256" key="1">
    <source>
        <dbReference type="SAM" id="MobiDB-lite"/>
    </source>
</evidence>
<keyword evidence="2" id="KW-1133">Transmembrane helix</keyword>
<feature type="region of interest" description="Disordered" evidence="1">
    <location>
        <begin position="73"/>
        <end position="93"/>
    </location>
</feature>
<evidence type="ECO:0000256" key="2">
    <source>
        <dbReference type="SAM" id="Phobius"/>
    </source>
</evidence>
<keyword evidence="2" id="KW-0812">Transmembrane</keyword>
<accession>A0A9K3D6U6</accession>
<keyword evidence="2" id="KW-0472">Membrane</keyword>
<sequence>MDLGIAVLQGASLIMAIVSGIYYSKTPMFITLDKYEKGIRVPPQEYARMGPQWIQNTTTVTTTLQPTIQPQMPTSAFSTQMQQEQAQGAPAQQ</sequence>
<proteinExistence type="predicted"/>
<name>A0A9K3D6U6_9EUKA</name>
<dbReference type="Proteomes" id="UP000265618">
    <property type="component" value="Unassembled WGS sequence"/>
</dbReference>